<evidence type="ECO:0000256" key="6">
    <source>
        <dbReference type="ARBA" id="ARBA00022989"/>
    </source>
</evidence>
<reference evidence="9 10" key="1">
    <citation type="submission" date="2017-05" db="EMBL/GenBank/DDBJ databases">
        <authorList>
            <person name="Varghese N."/>
            <person name="Submissions S."/>
        </authorList>
    </citation>
    <scope>NUCLEOTIDE SEQUENCE [LARGE SCALE GENOMIC DNA]</scope>
    <source>
        <strain evidence="9 10">DSM 18015</strain>
    </source>
</reference>
<dbReference type="PANTHER" id="PTHR33908">
    <property type="entry name" value="MANNOSYLTRANSFERASE YKCB-RELATED"/>
    <property type="match status" value="1"/>
</dbReference>
<dbReference type="Proteomes" id="UP001158050">
    <property type="component" value="Unassembled WGS sequence"/>
</dbReference>
<dbReference type="PANTHER" id="PTHR33908:SF11">
    <property type="entry name" value="MEMBRANE PROTEIN"/>
    <property type="match status" value="1"/>
</dbReference>
<keyword evidence="3 9" id="KW-0328">Glycosyltransferase</keyword>
<dbReference type="GO" id="GO:0016757">
    <property type="term" value="F:glycosyltransferase activity"/>
    <property type="evidence" value="ECO:0007669"/>
    <property type="project" value="UniProtKB-KW"/>
</dbReference>
<keyword evidence="4" id="KW-0808">Transferase</keyword>
<evidence type="ECO:0000256" key="8">
    <source>
        <dbReference type="SAM" id="Phobius"/>
    </source>
</evidence>
<keyword evidence="7 8" id="KW-0472">Membrane</keyword>
<sequence>MEKYFNLVFNYKRLLIANILVLLSKCIVILFFKEQFSVFEDYTIAVNLIKYHQYSEFISLGSTAYKLPIYPLFVSVFVYLFNSEALRYAAVAQSVLFFLVPVLMCKITRFFNQEKVGIAAGYLFLLSPAYYFYSFIIEATNIFVPLFLYWIYLYLKIWFRDSGSFKGYIFFSFISGILFLTQVVVIPIAGILILSLLIFKKINFKNLILISFGTVLFYSPWVIRNYVVFDKIIISKTPVWQNIYFGFKDNVQFFDDLKLIPLKRDETLYEMRNEHDEFIYEKVFKNEVRKVTNFEPHFFVKKAVGNFICLWYVPLKYYNDNSLSVLVTRKLYIIVLNILTIISLVFLYRRSKLLFYFSLLFFANFTFPYLIGHAANMRFKLDFEWYQLILVSYLLVILYQKSKQKKNVIS</sequence>
<keyword evidence="6 8" id="KW-1133">Transmembrane helix</keyword>
<comment type="caution">
    <text evidence="9">The sequence shown here is derived from an EMBL/GenBank/DDBJ whole genome shotgun (WGS) entry which is preliminary data.</text>
</comment>
<protein>
    <submittedName>
        <fullName evidence="9">Dolichyl-phosphate-mannose-protein mannosyltransferase</fullName>
    </submittedName>
</protein>
<keyword evidence="5 8" id="KW-0812">Transmembrane</keyword>
<accession>A0ABY1R0N7</accession>
<evidence type="ECO:0000313" key="10">
    <source>
        <dbReference type="Proteomes" id="UP001158050"/>
    </source>
</evidence>
<dbReference type="InterPro" id="IPR050297">
    <property type="entry name" value="LipidA_mod_glycosyltrf_83"/>
</dbReference>
<evidence type="ECO:0000256" key="2">
    <source>
        <dbReference type="ARBA" id="ARBA00022475"/>
    </source>
</evidence>
<feature type="transmembrane region" description="Helical" evidence="8">
    <location>
        <begin position="167"/>
        <end position="198"/>
    </location>
</feature>
<gene>
    <name evidence="9" type="ORF">SAMN05421679_103194</name>
</gene>
<feature type="transmembrane region" description="Helical" evidence="8">
    <location>
        <begin position="331"/>
        <end position="348"/>
    </location>
</feature>
<feature type="transmembrane region" description="Helical" evidence="8">
    <location>
        <begin position="139"/>
        <end position="155"/>
    </location>
</feature>
<feature type="transmembrane region" description="Helical" evidence="8">
    <location>
        <begin position="204"/>
        <end position="223"/>
    </location>
</feature>
<feature type="transmembrane region" description="Helical" evidence="8">
    <location>
        <begin position="14"/>
        <end position="32"/>
    </location>
</feature>
<feature type="transmembrane region" description="Helical" evidence="8">
    <location>
        <begin position="86"/>
        <end position="104"/>
    </location>
</feature>
<dbReference type="RefSeq" id="WP_283416211.1">
    <property type="nucleotide sequence ID" value="NZ_FXUO01000003.1"/>
</dbReference>
<evidence type="ECO:0000256" key="4">
    <source>
        <dbReference type="ARBA" id="ARBA00022679"/>
    </source>
</evidence>
<evidence type="ECO:0000256" key="5">
    <source>
        <dbReference type="ARBA" id="ARBA00022692"/>
    </source>
</evidence>
<feature type="transmembrane region" description="Helical" evidence="8">
    <location>
        <begin position="57"/>
        <end position="80"/>
    </location>
</feature>
<keyword evidence="10" id="KW-1185">Reference proteome</keyword>
<organism evidence="9 10">
    <name type="scientific">Epilithonimonas pallida</name>
    <dbReference type="NCBI Taxonomy" id="373671"/>
    <lineage>
        <taxon>Bacteria</taxon>
        <taxon>Pseudomonadati</taxon>
        <taxon>Bacteroidota</taxon>
        <taxon>Flavobacteriia</taxon>
        <taxon>Flavobacteriales</taxon>
        <taxon>Weeksellaceae</taxon>
        <taxon>Chryseobacterium group</taxon>
        <taxon>Epilithonimonas</taxon>
    </lineage>
</organism>
<dbReference type="EMBL" id="FXUO01000003">
    <property type="protein sequence ID" value="SMP91638.1"/>
    <property type="molecule type" value="Genomic_DNA"/>
</dbReference>
<evidence type="ECO:0000256" key="7">
    <source>
        <dbReference type="ARBA" id="ARBA00023136"/>
    </source>
</evidence>
<feature type="transmembrane region" description="Helical" evidence="8">
    <location>
        <begin position="383"/>
        <end position="399"/>
    </location>
</feature>
<comment type="subcellular location">
    <subcellularLocation>
        <location evidence="1">Cell membrane</location>
        <topology evidence="1">Multi-pass membrane protein</topology>
    </subcellularLocation>
</comment>
<proteinExistence type="predicted"/>
<evidence type="ECO:0000256" key="1">
    <source>
        <dbReference type="ARBA" id="ARBA00004651"/>
    </source>
</evidence>
<evidence type="ECO:0000256" key="3">
    <source>
        <dbReference type="ARBA" id="ARBA00022676"/>
    </source>
</evidence>
<keyword evidence="2" id="KW-1003">Cell membrane</keyword>
<evidence type="ECO:0000313" key="9">
    <source>
        <dbReference type="EMBL" id="SMP91638.1"/>
    </source>
</evidence>
<name>A0ABY1R0N7_9FLAO</name>
<feature type="transmembrane region" description="Helical" evidence="8">
    <location>
        <begin position="353"/>
        <end position="371"/>
    </location>
</feature>